<dbReference type="OrthoDB" id="369336at2"/>
<evidence type="ECO:0000313" key="4">
    <source>
        <dbReference type="Proteomes" id="UP000616595"/>
    </source>
</evidence>
<dbReference type="AlphaFoldDB" id="A0A923HU28"/>
<evidence type="ECO:0000313" key="3">
    <source>
        <dbReference type="EMBL" id="MBC3887717.1"/>
    </source>
</evidence>
<dbReference type="SUPFAM" id="SSF158472">
    <property type="entry name" value="HAMP domain-like"/>
    <property type="match status" value="1"/>
</dbReference>
<dbReference type="EMBL" id="WJBD01000004">
    <property type="protein sequence ID" value="MBC3887717.1"/>
    <property type="molecule type" value="Genomic_DNA"/>
</dbReference>
<proteinExistence type="predicted"/>
<dbReference type="Proteomes" id="UP000616595">
    <property type="component" value="Unassembled WGS sequence"/>
</dbReference>
<dbReference type="GO" id="GO:0016020">
    <property type="term" value="C:membrane"/>
    <property type="evidence" value="ECO:0007669"/>
    <property type="project" value="InterPro"/>
</dbReference>
<reference evidence="3" key="1">
    <citation type="submission" date="2019-10" db="EMBL/GenBank/DDBJ databases">
        <authorList>
            <person name="Ross D.E."/>
            <person name="Gulliver D."/>
        </authorList>
    </citation>
    <scope>NUCLEOTIDE SEQUENCE</scope>
    <source>
        <strain evidence="3">DER-2019</strain>
    </source>
</reference>
<dbReference type="Pfam" id="PF00672">
    <property type="entry name" value="HAMP"/>
    <property type="match status" value="1"/>
</dbReference>
<dbReference type="GO" id="GO:0007165">
    <property type="term" value="P:signal transduction"/>
    <property type="evidence" value="ECO:0007669"/>
    <property type="project" value="InterPro"/>
</dbReference>
<dbReference type="PROSITE" id="PS50885">
    <property type="entry name" value="HAMP"/>
    <property type="match status" value="1"/>
</dbReference>
<dbReference type="CDD" id="cd06225">
    <property type="entry name" value="HAMP"/>
    <property type="match status" value="1"/>
</dbReference>
<keyword evidence="1" id="KW-0812">Transmembrane</keyword>
<dbReference type="InterPro" id="IPR003660">
    <property type="entry name" value="HAMP_dom"/>
</dbReference>
<dbReference type="SMART" id="SM00304">
    <property type="entry name" value="HAMP"/>
    <property type="match status" value="2"/>
</dbReference>
<keyword evidence="4" id="KW-1185">Reference proteome</keyword>
<keyword evidence="1" id="KW-0472">Membrane</keyword>
<dbReference type="Gene3D" id="1.20.120.1530">
    <property type="match status" value="1"/>
</dbReference>
<evidence type="ECO:0000259" key="2">
    <source>
        <dbReference type="PROSITE" id="PS50885"/>
    </source>
</evidence>
<accession>A0A923HU28</accession>
<name>A0A923HU28_9FIRM</name>
<organism evidence="3 4">
    <name type="scientific">Acetobacterium paludosum</name>
    <dbReference type="NCBI Taxonomy" id="52693"/>
    <lineage>
        <taxon>Bacteria</taxon>
        <taxon>Bacillati</taxon>
        <taxon>Bacillota</taxon>
        <taxon>Clostridia</taxon>
        <taxon>Eubacteriales</taxon>
        <taxon>Eubacteriaceae</taxon>
        <taxon>Acetobacterium</taxon>
    </lineage>
</organism>
<keyword evidence="1" id="KW-1133">Transmembrane helix</keyword>
<feature type="domain" description="HAMP" evidence="2">
    <location>
        <begin position="87"/>
        <end position="139"/>
    </location>
</feature>
<protein>
    <submittedName>
        <fullName evidence="3">HAMP domain-containing protein</fullName>
    </submittedName>
</protein>
<reference evidence="3" key="2">
    <citation type="submission" date="2020-10" db="EMBL/GenBank/DDBJ databases">
        <title>Comparative genomics of the Acetobacterium genus.</title>
        <authorList>
            <person name="Marshall C."/>
            <person name="May H."/>
            <person name="Norman S."/>
        </authorList>
    </citation>
    <scope>NUCLEOTIDE SEQUENCE</scope>
    <source>
        <strain evidence="3">DER-2019</strain>
    </source>
</reference>
<gene>
    <name evidence="3" type="ORF">GH810_05280</name>
</gene>
<dbReference type="Pfam" id="PF18947">
    <property type="entry name" value="HAMP_2"/>
    <property type="match status" value="1"/>
</dbReference>
<sequence>MLMIKQSKMWLLTENQVHPSIFMKRRIKMFMMSCNPVVINGELKGALNIGYSMSSIQTAIFKNIMMVSIVGLVVFFVLAFILYRVSVSITKPIARINHMIKEMSMGHLGLRLGIDSVDEIGEMALVMDSFADDLQNVVIGTMIQISDGDLSATIHEKDDADEIMLALKQTIKSIRGLIGEATRLSKAGVEGRLHTRGNVELFKGGFRDVVEGINACIIGLGALEEGNRILGLMSHHDFREKMEGQYLGIYSEFAFSINVLNQRLNNIIEIINHFAVGNLQDGVSVLIG</sequence>
<comment type="caution">
    <text evidence="3">The sequence shown here is derived from an EMBL/GenBank/DDBJ whole genome shotgun (WGS) entry which is preliminary data.</text>
</comment>
<evidence type="ECO:0000256" key="1">
    <source>
        <dbReference type="SAM" id="Phobius"/>
    </source>
</evidence>
<feature type="transmembrane region" description="Helical" evidence="1">
    <location>
        <begin position="63"/>
        <end position="83"/>
    </location>
</feature>